<dbReference type="PATRIC" id="fig|1411148.3.peg.2254"/>
<proteinExistence type="predicted"/>
<comment type="caution">
    <text evidence="2">The sequence shown here is derived from an EMBL/GenBank/DDBJ whole genome shotgun (WGS) entry which is preliminary data.</text>
</comment>
<evidence type="ECO:0000313" key="2">
    <source>
        <dbReference type="EMBL" id="ETK00818.1"/>
    </source>
</evidence>
<dbReference type="NCBIfam" id="NF038048">
    <property type="entry name" value="DIP1984_fam"/>
    <property type="match status" value="1"/>
</dbReference>
<dbReference type="InterPro" id="IPR047741">
    <property type="entry name" value="DIP1984-like"/>
</dbReference>
<evidence type="ECO:0000313" key="3">
    <source>
        <dbReference type="Proteomes" id="UP000018837"/>
    </source>
</evidence>
<sequence>MKLAEALSLRADLQKRVNELKVRFKDSAKVQEGDTPAEDLAALDVELNTALEELEDLIYRINATNMRTVHEGETVTRLMARKDVLAMRVQLMKEVLSHVVEGDARYGRNEIKTVRVVDVPDLRRRTDAAARELRELDMKIQALNWSVDLIEEDTNK</sequence>
<dbReference type="Gene3D" id="6.10.320.10">
    <property type="match status" value="1"/>
</dbReference>
<gene>
    <name evidence="2" type="ORF">N425_13425</name>
</gene>
<dbReference type="AlphaFoldDB" id="W2C198"/>
<keyword evidence="1" id="KW-0175">Coiled coil</keyword>
<dbReference type="CDD" id="cd12208">
    <property type="entry name" value="DIP1984-like"/>
    <property type="match status" value="1"/>
</dbReference>
<protein>
    <submittedName>
        <fullName evidence="2">Septicolysin</fullName>
    </submittedName>
</protein>
<accession>W2C198</accession>
<name>W2C198_9BACT</name>
<evidence type="ECO:0000256" key="1">
    <source>
        <dbReference type="SAM" id="Coils"/>
    </source>
</evidence>
<reference evidence="2 3" key="1">
    <citation type="submission" date="2013-11" db="EMBL/GenBank/DDBJ databases">
        <title>Single cell genomics of uncultured Tannerella BU063 (oral taxon 286).</title>
        <authorList>
            <person name="Beall C.J."/>
            <person name="Campbell A.G."/>
            <person name="Griffen A.L."/>
            <person name="Podar M."/>
            <person name="Leys E.J."/>
        </authorList>
    </citation>
    <scope>NUCLEOTIDE SEQUENCE [LARGE SCALE GENOMIC DNA]</scope>
    <source>
        <strain evidence="2">Cell 2</strain>
    </source>
</reference>
<dbReference type="Proteomes" id="UP000018837">
    <property type="component" value="Unassembled WGS sequence"/>
</dbReference>
<dbReference type="Pfam" id="PF20935">
    <property type="entry name" value="DUF6847"/>
    <property type="match status" value="1"/>
</dbReference>
<dbReference type="EMBL" id="AYUF01000495">
    <property type="protein sequence ID" value="ETK00818.1"/>
    <property type="molecule type" value="Genomic_DNA"/>
</dbReference>
<organism evidence="2 3">
    <name type="scientific">Tannerella sp. oral taxon BU063 isolate Cell 2</name>
    <dbReference type="NCBI Taxonomy" id="1411148"/>
    <lineage>
        <taxon>Bacteria</taxon>
        <taxon>Pseudomonadati</taxon>
        <taxon>Bacteroidota</taxon>
        <taxon>Bacteroidia</taxon>
        <taxon>Bacteroidales</taxon>
        <taxon>Tannerellaceae</taxon>
        <taxon>Tannerella</taxon>
    </lineage>
</organism>
<feature type="coiled-coil region" evidence="1">
    <location>
        <begin position="3"/>
        <end position="60"/>
    </location>
</feature>